<dbReference type="AlphaFoldDB" id="A0A2T2WYN2"/>
<evidence type="ECO:0000313" key="1">
    <source>
        <dbReference type="EMBL" id="PSR27357.1"/>
    </source>
</evidence>
<dbReference type="Proteomes" id="UP000242705">
    <property type="component" value="Unassembled WGS sequence"/>
</dbReference>
<gene>
    <name evidence="1" type="ORF">C7B47_08370</name>
</gene>
<organism evidence="1 2">
    <name type="scientific">Sulfobacillus thermosulfidooxidans</name>
    <dbReference type="NCBI Taxonomy" id="28034"/>
    <lineage>
        <taxon>Bacteria</taxon>
        <taxon>Bacillati</taxon>
        <taxon>Bacillota</taxon>
        <taxon>Clostridia</taxon>
        <taxon>Eubacteriales</taxon>
        <taxon>Clostridiales Family XVII. Incertae Sedis</taxon>
        <taxon>Sulfobacillus</taxon>
    </lineage>
</organism>
<evidence type="ECO:0000313" key="2">
    <source>
        <dbReference type="Proteomes" id="UP000242705"/>
    </source>
</evidence>
<dbReference type="EMBL" id="PXYX01000013">
    <property type="protein sequence ID" value="PSR27357.1"/>
    <property type="molecule type" value="Genomic_DNA"/>
</dbReference>
<name>A0A2T2WYN2_SULTH</name>
<reference evidence="1 2" key="1">
    <citation type="journal article" date="2014" name="BMC Genomics">
        <title>Comparison of environmental and isolate Sulfobacillus genomes reveals diverse carbon, sulfur, nitrogen, and hydrogen metabolisms.</title>
        <authorList>
            <person name="Justice N.B."/>
            <person name="Norman A."/>
            <person name="Brown C.T."/>
            <person name="Singh A."/>
            <person name="Thomas B.C."/>
            <person name="Banfield J.F."/>
        </authorList>
    </citation>
    <scope>NUCLEOTIDE SEQUENCE [LARGE SCALE GENOMIC DNA]</scope>
    <source>
        <strain evidence="1">AMDSBA5</strain>
    </source>
</reference>
<comment type="caution">
    <text evidence="1">The sequence shown here is derived from an EMBL/GenBank/DDBJ whole genome shotgun (WGS) entry which is preliminary data.</text>
</comment>
<accession>A0A2T2WYN2</accession>
<proteinExistence type="predicted"/>
<evidence type="ECO:0008006" key="3">
    <source>
        <dbReference type="Google" id="ProtNLM"/>
    </source>
</evidence>
<protein>
    <recommendedName>
        <fullName evidence="3">PIN domain-containing protein</fullName>
    </recommendedName>
</protein>
<sequence length="93" mass="10452">MAFVAFLDACVLFPPNLRDVILTIAETGICQIRWSPDVLDEMQRNVIKKVKADPDTAKAGAQYLRSVMESAFPDAMVDRNLYVNLIQAMPNHE</sequence>